<feature type="transmembrane region" description="Helical" evidence="5">
    <location>
        <begin position="134"/>
        <end position="151"/>
    </location>
</feature>
<dbReference type="Pfam" id="PF00001">
    <property type="entry name" value="7tm_1"/>
    <property type="match status" value="1"/>
</dbReference>
<keyword evidence="2 5" id="KW-0812">Transmembrane</keyword>
<evidence type="ECO:0000256" key="5">
    <source>
        <dbReference type="SAM" id="Phobius"/>
    </source>
</evidence>
<dbReference type="WBParaSite" id="TASK_0000379301-mRNA-1">
    <property type="protein sequence ID" value="TASK_0000379301-mRNA-1"/>
    <property type="gene ID" value="TASK_0000379301"/>
</dbReference>
<dbReference type="GO" id="GO:0016020">
    <property type="term" value="C:membrane"/>
    <property type="evidence" value="ECO:0007669"/>
    <property type="project" value="UniProtKB-SubCell"/>
</dbReference>
<dbReference type="InterPro" id="IPR000276">
    <property type="entry name" value="GPCR_Rhodpsn"/>
</dbReference>
<dbReference type="InterPro" id="IPR017452">
    <property type="entry name" value="GPCR_Rhodpsn_7TM"/>
</dbReference>
<feature type="transmembrane region" description="Helical" evidence="5">
    <location>
        <begin position="94"/>
        <end position="114"/>
    </location>
</feature>
<feature type="transmembrane region" description="Helical" evidence="5">
    <location>
        <begin position="12"/>
        <end position="38"/>
    </location>
</feature>
<protein>
    <submittedName>
        <fullName evidence="9">G_PROTEIN_RECEP_F1_2 domain-containing protein</fullName>
    </submittedName>
</protein>
<reference evidence="7 8" key="2">
    <citation type="submission" date="2018-11" db="EMBL/GenBank/DDBJ databases">
        <authorList>
            <consortium name="Pathogen Informatics"/>
        </authorList>
    </citation>
    <scope>NUCLEOTIDE SEQUENCE [LARGE SCALE GENOMIC DNA]</scope>
</reference>
<dbReference type="OrthoDB" id="10011262at2759"/>
<evidence type="ECO:0000313" key="7">
    <source>
        <dbReference type="EMBL" id="VDK32361.1"/>
    </source>
</evidence>
<dbReference type="InterPro" id="IPR052954">
    <property type="entry name" value="GPCR-Ligand_Int"/>
</dbReference>
<feature type="transmembrane region" description="Helical" evidence="5">
    <location>
        <begin position="274"/>
        <end position="298"/>
    </location>
</feature>
<accession>A0A0R3W1Z5</accession>
<sequence>MDGVYGKRVYFARLICCKILTPFICTTGIVVNIINIIVLTRSWMKSSTNVYLTAVAASDLIYLTYSLLFSLQIYQTFYSMWIYMQAVPIIHGTANLFSNITTWLTVSFTIERFINISFPIFGHRVCTRGKAKRIVCVVCIVSFIVTFPDFLQRKVTPPMNANGTIIPGGRYIVEDSEYQKVLTAFGYAFINQISFVILPFLLLTVFNILLIRKGLKAKRKRRGMSKDYQDRHPKAQYASKGVEIAKSCLNASVAVAQIRSSSARKVLFSEQQRITVMLISIVVAFLILQIPSTVLNIISNLLTSEEIVADANFHSLIIVFSNISNVLLFTNATMNFVFYSLFSIKFRTTCKSLFGRRCMAAGGKVRGHPFNYQDSRKNGSTRVEMESKSVGISKALQRLSISCEATIDVTSQDEAE</sequence>
<dbReference type="PROSITE" id="PS50262">
    <property type="entry name" value="G_PROTEIN_RECEP_F1_2"/>
    <property type="match status" value="1"/>
</dbReference>
<evidence type="ECO:0000256" key="3">
    <source>
        <dbReference type="ARBA" id="ARBA00022989"/>
    </source>
</evidence>
<evidence type="ECO:0000256" key="2">
    <source>
        <dbReference type="ARBA" id="ARBA00022692"/>
    </source>
</evidence>
<evidence type="ECO:0000313" key="8">
    <source>
        <dbReference type="Proteomes" id="UP000282613"/>
    </source>
</evidence>
<feature type="domain" description="G-protein coupled receptors family 1 profile" evidence="6">
    <location>
        <begin position="31"/>
        <end position="339"/>
    </location>
</feature>
<dbReference type="PRINTS" id="PR00237">
    <property type="entry name" value="GPCRRHODOPSN"/>
</dbReference>
<keyword evidence="8" id="KW-1185">Reference proteome</keyword>
<dbReference type="AlphaFoldDB" id="A0A0R3W1Z5"/>
<proteinExistence type="predicted"/>
<evidence type="ECO:0000256" key="1">
    <source>
        <dbReference type="ARBA" id="ARBA00004370"/>
    </source>
</evidence>
<feature type="transmembrane region" description="Helical" evidence="5">
    <location>
        <begin position="184"/>
        <end position="211"/>
    </location>
</feature>
<feature type="transmembrane region" description="Helical" evidence="5">
    <location>
        <begin position="318"/>
        <end position="342"/>
    </location>
</feature>
<keyword evidence="3 5" id="KW-1133">Transmembrane helix</keyword>
<feature type="transmembrane region" description="Helical" evidence="5">
    <location>
        <begin position="50"/>
        <end position="74"/>
    </location>
</feature>
<evidence type="ECO:0000259" key="6">
    <source>
        <dbReference type="PROSITE" id="PS50262"/>
    </source>
</evidence>
<evidence type="ECO:0000256" key="4">
    <source>
        <dbReference type="ARBA" id="ARBA00023136"/>
    </source>
</evidence>
<dbReference type="GO" id="GO:0004930">
    <property type="term" value="F:G protein-coupled receptor activity"/>
    <property type="evidence" value="ECO:0007669"/>
    <property type="project" value="InterPro"/>
</dbReference>
<gene>
    <name evidence="7" type="ORF">TASK_LOCUS3794</name>
</gene>
<dbReference type="CDD" id="cd14978">
    <property type="entry name" value="7tmA_FMRFamide_R-like"/>
    <property type="match status" value="1"/>
</dbReference>
<dbReference type="PANTHER" id="PTHR46641:SF2">
    <property type="entry name" value="FMRFAMIDE RECEPTOR"/>
    <property type="match status" value="1"/>
</dbReference>
<keyword evidence="4 5" id="KW-0472">Membrane</keyword>
<dbReference type="Gene3D" id="1.20.1070.10">
    <property type="entry name" value="Rhodopsin 7-helix transmembrane proteins"/>
    <property type="match status" value="1"/>
</dbReference>
<dbReference type="EMBL" id="UYRS01018313">
    <property type="protein sequence ID" value="VDK32361.1"/>
    <property type="molecule type" value="Genomic_DNA"/>
</dbReference>
<evidence type="ECO:0000313" key="9">
    <source>
        <dbReference type="WBParaSite" id="TASK_0000379301-mRNA-1"/>
    </source>
</evidence>
<organism evidence="9">
    <name type="scientific">Taenia asiatica</name>
    <name type="common">Asian tapeworm</name>
    <dbReference type="NCBI Taxonomy" id="60517"/>
    <lineage>
        <taxon>Eukaryota</taxon>
        <taxon>Metazoa</taxon>
        <taxon>Spiralia</taxon>
        <taxon>Lophotrochozoa</taxon>
        <taxon>Platyhelminthes</taxon>
        <taxon>Cestoda</taxon>
        <taxon>Eucestoda</taxon>
        <taxon>Cyclophyllidea</taxon>
        <taxon>Taeniidae</taxon>
        <taxon>Taenia</taxon>
    </lineage>
</organism>
<dbReference type="PANTHER" id="PTHR46641">
    <property type="entry name" value="FMRFAMIDE RECEPTOR-RELATED"/>
    <property type="match status" value="1"/>
</dbReference>
<dbReference type="SUPFAM" id="SSF81321">
    <property type="entry name" value="Family A G protein-coupled receptor-like"/>
    <property type="match status" value="1"/>
</dbReference>
<dbReference type="Proteomes" id="UP000282613">
    <property type="component" value="Unassembled WGS sequence"/>
</dbReference>
<comment type="subcellular location">
    <subcellularLocation>
        <location evidence="1">Membrane</location>
    </subcellularLocation>
</comment>
<name>A0A0R3W1Z5_TAEAS</name>
<dbReference type="STRING" id="60517.A0A0R3W1Z5"/>
<reference evidence="9" key="1">
    <citation type="submission" date="2017-02" db="UniProtKB">
        <authorList>
            <consortium name="WormBaseParasite"/>
        </authorList>
    </citation>
    <scope>IDENTIFICATION</scope>
</reference>